<organism evidence="1">
    <name type="scientific">Anguilla anguilla</name>
    <name type="common">European freshwater eel</name>
    <name type="synonym">Muraena anguilla</name>
    <dbReference type="NCBI Taxonomy" id="7936"/>
    <lineage>
        <taxon>Eukaryota</taxon>
        <taxon>Metazoa</taxon>
        <taxon>Chordata</taxon>
        <taxon>Craniata</taxon>
        <taxon>Vertebrata</taxon>
        <taxon>Euteleostomi</taxon>
        <taxon>Actinopterygii</taxon>
        <taxon>Neopterygii</taxon>
        <taxon>Teleostei</taxon>
        <taxon>Anguilliformes</taxon>
        <taxon>Anguillidae</taxon>
        <taxon>Anguilla</taxon>
    </lineage>
</organism>
<evidence type="ECO:0000313" key="1">
    <source>
        <dbReference type="EMBL" id="JAH40790.1"/>
    </source>
</evidence>
<name>A0A0E9SJF4_ANGAN</name>
<sequence length="22" mass="2810">MMVYFIFNFSFQNIIMMFRLCL</sequence>
<dbReference type="EMBL" id="GBXM01067787">
    <property type="protein sequence ID" value="JAH40790.1"/>
    <property type="molecule type" value="Transcribed_RNA"/>
</dbReference>
<reference evidence="1" key="2">
    <citation type="journal article" date="2015" name="Fish Shellfish Immunol.">
        <title>Early steps in the European eel (Anguilla anguilla)-Vibrio vulnificus interaction in the gills: Role of the RtxA13 toxin.</title>
        <authorList>
            <person name="Callol A."/>
            <person name="Pajuelo D."/>
            <person name="Ebbesson L."/>
            <person name="Teles M."/>
            <person name="MacKenzie S."/>
            <person name="Amaro C."/>
        </authorList>
    </citation>
    <scope>NUCLEOTIDE SEQUENCE</scope>
</reference>
<proteinExistence type="predicted"/>
<dbReference type="AlphaFoldDB" id="A0A0E9SJF4"/>
<accession>A0A0E9SJF4</accession>
<protein>
    <submittedName>
        <fullName evidence="1">Uncharacterized protein</fullName>
    </submittedName>
</protein>
<reference evidence="1" key="1">
    <citation type="submission" date="2014-11" db="EMBL/GenBank/DDBJ databases">
        <authorList>
            <person name="Amaro Gonzalez C."/>
        </authorList>
    </citation>
    <scope>NUCLEOTIDE SEQUENCE</scope>
</reference>